<sequence>MNQAQQALKTTGEALSLALGQQDWLTVAQLDSLCREQIDQAMEDDARDAEALRGTLEQMLGVYRDLISACQQQQQEIAAELNQLKRAQKGAQVYQLFG</sequence>
<accession>A0A1H7L5Z2</accession>
<evidence type="ECO:0000313" key="7">
    <source>
        <dbReference type="Proteomes" id="UP000185766"/>
    </source>
</evidence>
<organism evidence="6 7">
    <name type="scientific">Atopomonas hussainii</name>
    <dbReference type="NCBI Taxonomy" id="1429083"/>
    <lineage>
        <taxon>Bacteria</taxon>
        <taxon>Pseudomonadati</taxon>
        <taxon>Pseudomonadota</taxon>
        <taxon>Gammaproteobacteria</taxon>
        <taxon>Pseudomonadales</taxon>
        <taxon>Pseudomonadaceae</taxon>
        <taxon>Atopomonas</taxon>
    </lineage>
</organism>
<dbReference type="Proteomes" id="UP000185766">
    <property type="component" value="Unassembled WGS sequence"/>
</dbReference>
<keyword evidence="3" id="KW-1005">Bacterial flagellum biogenesis</keyword>
<dbReference type="EMBL" id="FOAS01000006">
    <property type="protein sequence ID" value="SEK93677.1"/>
    <property type="molecule type" value="Genomic_DNA"/>
</dbReference>
<proteinExistence type="predicted"/>
<keyword evidence="2" id="KW-0963">Cytoplasm</keyword>
<dbReference type="STRING" id="1429083.GCA_001885685_01100"/>
<dbReference type="RefSeq" id="WP_074866980.1">
    <property type="nucleotide sequence ID" value="NZ_FOAS01000006.1"/>
</dbReference>
<evidence type="ECO:0000256" key="4">
    <source>
        <dbReference type="ARBA" id="ARBA00023186"/>
    </source>
</evidence>
<dbReference type="AlphaFoldDB" id="A0A1H7L5Z2"/>
<dbReference type="InterPro" id="IPR008622">
    <property type="entry name" value="FliT"/>
</dbReference>
<evidence type="ECO:0000256" key="2">
    <source>
        <dbReference type="ARBA" id="ARBA00022490"/>
    </source>
</evidence>
<evidence type="ECO:0000256" key="3">
    <source>
        <dbReference type="ARBA" id="ARBA00022795"/>
    </source>
</evidence>
<keyword evidence="7" id="KW-1185">Reference proteome</keyword>
<comment type="subcellular location">
    <subcellularLocation>
        <location evidence="1">Cytoplasm</location>
        <location evidence="1">Cytosol</location>
    </subcellularLocation>
</comment>
<dbReference type="GO" id="GO:0044781">
    <property type="term" value="P:bacterial-type flagellum organization"/>
    <property type="evidence" value="ECO:0007669"/>
    <property type="project" value="UniProtKB-KW"/>
</dbReference>
<reference evidence="6 7" key="1">
    <citation type="submission" date="2016-10" db="EMBL/GenBank/DDBJ databases">
        <authorList>
            <person name="de Groot N.N."/>
        </authorList>
    </citation>
    <scope>NUCLEOTIDE SEQUENCE [LARGE SCALE GENOMIC DNA]</scope>
    <source>
        <strain evidence="6 7">JCM 19513</strain>
    </source>
</reference>
<dbReference type="Pfam" id="PF05400">
    <property type="entry name" value="FliT"/>
    <property type="match status" value="1"/>
</dbReference>
<evidence type="ECO:0000256" key="1">
    <source>
        <dbReference type="ARBA" id="ARBA00004514"/>
    </source>
</evidence>
<gene>
    <name evidence="6" type="ORF">SAMN05216214_106171</name>
</gene>
<name>A0A1H7L5Z2_9GAMM</name>
<evidence type="ECO:0000313" key="6">
    <source>
        <dbReference type="EMBL" id="SEK93677.1"/>
    </source>
</evidence>
<protein>
    <recommendedName>
        <fullName evidence="5">Flagellar protein FliT</fullName>
    </recommendedName>
</protein>
<keyword evidence="4" id="KW-0143">Chaperone</keyword>
<evidence type="ECO:0000256" key="5">
    <source>
        <dbReference type="ARBA" id="ARBA00093797"/>
    </source>
</evidence>